<dbReference type="InterPro" id="IPR029050">
    <property type="entry name" value="Immunoprotect_excell_Ig-like"/>
</dbReference>
<gene>
    <name evidence="4" type="ORF">YM304_22770</name>
</gene>
<reference evidence="4 5" key="1">
    <citation type="journal article" date="2013" name="Int. J. Syst. Evol. Microbiol.">
        <title>Ilumatobacter nonamiense sp. nov. and Ilumatobacter coccineum sp. nov., isolated from seashore sand.</title>
        <authorList>
            <person name="Matsumoto A."/>
            <person name="Kasai H."/>
            <person name="Matsuo Y."/>
            <person name="Shizuri Y."/>
            <person name="Ichikawa N."/>
            <person name="Fujita N."/>
            <person name="Omura S."/>
            <person name="Takahashi Y."/>
        </authorList>
    </citation>
    <scope>NUCLEOTIDE SEQUENCE [LARGE SCALE GENOMIC DNA]</scope>
    <source>
        <strain evidence="5">NBRC 103263 / KCTC 29153 / YM16-304</strain>
    </source>
</reference>
<name>A0A6C7E7Z0_ILUCY</name>
<dbReference type="OrthoDB" id="4424518at2"/>
<dbReference type="PROSITE" id="PS51257">
    <property type="entry name" value="PROKAR_LIPOPROTEIN"/>
    <property type="match status" value="1"/>
</dbReference>
<organism evidence="4 5">
    <name type="scientific">Ilumatobacter coccineus (strain NBRC 103263 / KCTC 29153 / YM16-304)</name>
    <dbReference type="NCBI Taxonomy" id="1313172"/>
    <lineage>
        <taxon>Bacteria</taxon>
        <taxon>Bacillati</taxon>
        <taxon>Actinomycetota</taxon>
        <taxon>Acidimicrobiia</taxon>
        <taxon>Acidimicrobiales</taxon>
        <taxon>Ilumatobacteraceae</taxon>
        <taxon>Ilumatobacter</taxon>
    </lineage>
</organism>
<proteinExistence type="predicted"/>
<accession>A0A6C7E7Z0</accession>
<dbReference type="KEGG" id="aym:YM304_22770"/>
<dbReference type="RefSeq" id="WP_015441838.1">
    <property type="nucleotide sequence ID" value="NC_020520.1"/>
</dbReference>
<protein>
    <recommendedName>
        <fullName evidence="6">DUF4352 domain-containing protein</fullName>
    </recommendedName>
</protein>
<evidence type="ECO:0000256" key="1">
    <source>
        <dbReference type="ARBA" id="ARBA00022729"/>
    </source>
</evidence>
<evidence type="ECO:0000256" key="2">
    <source>
        <dbReference type="SAM" id="MobiDB-lite"/>
    </source>
</evidence>
<keyword evidence="5" id="KW-1185">Reference proteome</keyword>
<evidence type="ECO:0000256" key="3">
    <source>
        <dbReference type="SAM" id="SignalP"/>
    </source>
</evidence>
<dbReference type="Gene3D" id="2.60.40.1240">
    <property type="match status" value="1"/>
</dbReference>
<keyword evidence="1 3" id="KW-0732">Signal</keyword>
<feature type="chain" id="PRO_5025330159" description="DUF4352 domain-containing protein" evidence="3">
    <location>
        <begin position="25"/>
        <end position="476"/>
    </location>
</feature>
<dbReference type="Proteomes" id="UP000011863">
    <property type="component" value="Chromosome"/>
</dbReference>
<dbReference type="EMBL" id="AP012057">
    <property type="protein sequence ID" value="BAN02591.1"/>
    <property type="molecule type" value="Genomic_DNA"/>
</dbReference>
<evidence type="ECO:0000313" key="5">
    <source>
        <dbReference type="Proteomes" id="UP000011863"/>
    </source>
</evidence>
<evidence type="ECO:0000313" key="4">
    <source>
        <dbReference type="EMBL" id="BAN02591.1"/>
    </source>
</evidence>
<evidence type="ECO:0008006" key="6">
    <source>
        <dbReference type="Google" id="ProtNLM"/>
    </source>
</evidence>
<dbReference type="AlphaFoldDB" id="A0A6C7E7Z0"/>
<feature type="signal peptide" evidence="3">
    <location>
        <begin position="1"/>
        <end position="24"/>
    </location>
</feature>
<sequence length="476" mass="49106">MLRRLAIAASATLLISACGGGSSAPQEQTEEAAIEAATKAVRGTFVNRSGDVIDFMNEECRSNVDTGEIKQALALAQVFFQSDDYDIADIEVTGTVEDFTPEAATVVIELITPEGADDLGFLTLGDDEVDVIYENGKWVGTDCDFEDTTERDAEDLQAALDELGVSGTQDDPAPADLAVPIGEGFTLAITGYTPDAAAMIEDLGGSAPYLEDGETIALLEYDIAYSGDEEPASLNDVQLQLVGADGVGVGTTGCGNMNNQTYYGATDVFSGGSRSVVTCFAATPDAFPATPIVSVSVGFSDRSVYFDAATPAAEPTSVVASTGPAPDGSLTADRTDPSPIGTPVDIGEGWTFTVNGANFDADAEVLAASDFNDPAPEGQVYVLVDATIAYDGGSDGEAGSLFSVDVALVGDSNVAADDQCSVSSLDGELDLFADVFPGGSTSGTLCFLADAADTDSLVAYATGEIFSDDYEFFALR</sequence>
<feature type="region of interest" description="Disordered" evidence="2">
    <location>
        <begin position="315"/>
        <end position="340"/>
    </location>
</feature>